<dbReference type="Proteomes" id="UP000536835">
    <property type="component" value="Unassembled WGS sequence"/>
</dbReference>
<feature type="compositionally biased region" description="Polar residues" evidence="1">
    <location>
        <begin position="96"/>
        <end position="113"/>
    </location>
</feature>
<evidence type="ECO:0000313" key="4">
    <source>
        <dbReference type="Proteomes" id="UP000536835"/>
    </source>
</evidence>
<name>A0A7Y3RJ72_9PROT</name>
<keyword evidence="2" id="KW-0472">Membrane</keyword>
<dbReference type="RefSeq" id="WP_173196251.1">
    <property type="nucleotide sequence ID" value="NZ_JABFCX010000002.1"/>
</dbReference>
<accession>A0A7Y3RJ72</accession>
<feature type="transmembrane region" description="Helical" evidence="2">
    <location>
        <begin position="231"/>
        <end position="250"/>
    </location>
</feature>
<keyword evidence="2" id="KW-1133">Transmembrane helix</keyword>
<proteinExistence type="predicted"/>
<protein>
    <submittedName>
        <fullName evidence="3">Uncharacterized protein</fullName>
    </submittedName>
</protein>
<gene>
    <name evidence="3" type="ORF">HK107_01890</name>
</gene>
<organism evidence="3 4">
    <name type="scientific">Parvularcula mediterranea</name>
    <dbReference type="NCBI Taxonomy" id="2732508"/>
    <lineage>
        <taxon>Bacteria</taxon>
        <taxon>Pseudomonadati</taxon>
        <taxon>Pseudomonadota</taxon>
        <taxon>Alphaproteobacteria</taxon>
        <taxon>Parvularculales</taxon>
        <taxon>Parvularculaceae</taxon>
        <taxon>Parvularcula</taxon>
    </lineage>
</organism>
<evidence type="ECO:0000256" key="1">
    <source>
        <dbReference type="SAM" id="MobiDB-lite"/>
    </source>
</evidence>
<dbReference type="EMBL" id="JABFCX010000002">
    <property type="protein sequence ID" value="NNU15074.1"/>
    <property type="molecule type" value="Genomic_DNA"/>
</dbReference>
<feature type="transmembrane region" description="Helical" evidence="2">
    <location>
        <begin position="35"/>
        <end position="56"/>
    </location>
</feature>
<dbReference type="AlphaFoldDB" id="A0A7Y3RJ72"/>
<reference evidence="3 4" key="1">
    <citation type="submission" date="2020-05" db="EMBL/GenBank/DDBJ databases">
        <title>Parvularcula mediterraneae sp. nov., isolated from polypropylene straw from shallow seawater of the seashore of Laganas in Zakynthos island, Greece.</title>
        <authorList>
            <person name="Szabo I."/>
            <person name="Al-Omari J."/>
            <person name="Rado J."/>
            <person name="Szerdahelyi G.S."/>
        </authorList>
    </citation>
    <scope>NUCLEOTIDE SEQUENCE [LARGE SCALE GENOMIC DNA]</scope>
    <source>
        <strain evidence="3 4">ZS-1/3</strain>
    </source>
</reference>
<feature type="region of interest" description="Disordered" evidence="1">
    <location>
        <begin position="96"/>
        <end position="132"/>
    </location>
</feature>
<evidence type="ECO:0000313" key="3">
    <source>
        <dbReference type="EMBL" id="NNU15074.1"/>
    </source>
</evidence>
<keyword evidence="4" id="KW-1185">Reference proteome</keyword>
<keyword evidence="2" id="KW-0812">Transmembrane</keyword>
<sequence length="275" mass="30201">MSDTGQPTERQRVRDTLRTWIKQVFTRRGVLNSDWVVSLSVIIGLVLILAMGIAWVNFGLSGMALILMTFGAFLFIGGLLGFLFGIPRTVTGQTAGQLEQTPSSAPFPNSQQGDETRQLAQEGASKLSDDQVKELRDERRRLQVRREAIASNTNLEQISDWLTKIIIGASLVQLRPIATSLGGLSRSLGASLESMGQEQPHALHIEFGGLGMSSTVGSEALNGAGERLGPYMLMVILFSSVIGFLFAYLWTRIFLFELLIKSAEKNLQLERRSEG</sequence>
<comment type="caution">
    <text evidence="3">The sequence shown here is derived from an EMBL/GenBank/DDBJ whole genome shotgun (WGS) entry which is preliminary data.</text>
</comment>
<evidence type="ECO:0000256" key="2">
    <source>
        <dbReference type="SAM" id="Phobius"/>
    </source>
</evidence>
<feature type="transmembrane region" description="Helical" evidence="2">
    <location>
        <begin position="62"/>
        <end position="84"/>
    </location>
</feature>